<dbReference type="PANTHER" id="PTHR23113">
    <property type="entry name" value="GUANINE NUCLEOTIDE EXCHANGE FACTOR"/>
    <property type="match status" value="1"/>
</dbReference>
<dbReference type="Pfam" id="PF00618">
    <property type="entry name" value="RasGEF_N"/>
    <property type="match status" value="1"/>
</dbReference>
<dbReference type="Proteomes" id="UP001146793">
    <property type="component" value="Unassembled WGS sequence"/>
</dbReference>
<sequence>MSQNQKKTTSKNDNKIDDRQNWFKKVMKNNPDIRNLRERVFPLSRTESFARIFGAGQEETKQKLNDDIILQLIMQHLMAVGFRKTKTILEEETGIKYQPHYVRDSRLQNLVRVAIKNVDLVWDQTIKEQENQLDQQTGNIDLVGHLRSLGLEVEDDDDYDLTSIWDDEGEKKNIIYTEKTENKNTTKEEMKEIEAASLNKLVEILTHEKQRNVLYTKTFLMTYQSFTSPRTLLTKLTQRFHIPKEMEEIYKDKKTIIQLRVCNVLKFWITDYFEDFNSKVLTELQDFIDNSLNSEKFNKIGSTLSLIIKRKMEQKNKKGHIFYDPPPEPKLPKTIFSPKLNLFDVDPEEIARQITLIEYNIYEKIKPSELLKLAWSSPKLRHRSPNVIQMIHRFNLISGWVATAILKGERVKERGKSLRWFISIASHCRKLNNFNGLMAILSGLGSSAVHRLKHTFDELPEKFFEELDDLETDLSSEKSFANYRTLIKEIKPPCIPYFALYLTDLTFIEDGNPDVIEGLINFQKRRLIYDLIFGIQIYQKPPYNFQSIHQILRLLQNLETLDESELYTLSLKVEPRKCLRSEID</sequence>
<keyword evidence="1 2" id="KW-0344">Guanine-nucleotide releasing factor</keyword>
<dbReference type="Pfam" id="PF00617">
    <property type="entry name" value="RasGEF"/>
    <property type="match status" value="1"/>
</dbReference>
<dbReference type="InterPro" id="IPR001895">
    <property type="entry name" value="RASGEF_cat_dom"/>
</dbReference>
<dbReference type="PROSITE" id="PS50896">
    <property type="entry name" value="LISH"/>
    <property type="match status" value="1"/>
</dbReference>
<dbReference type="InterPro" id="IPR008937">
    <property type="entry name" value="Ras-like_GEF"/>
</dbReference>
<organism evidence="6 7">
    <name type="scientific">Anaeramoeba flamelloides</name>
    <dbReference type="NCBI Taxonomy" id="1746091"/>
    <lineage>
        <taxon>Eukaryota</taxon>
        <taxon>Metamonada</taxon>
        <taxon>Anaeramoebidae</taxon>
        <taxon>Anaeramoeba</taxon>
    </lineage>
</organism>
<dbReference type="PROSITE" id="PS50009">
    <property type="entry name" value="RASGEF_CAT"/>
    <property type="match status" value="1"/>
</dbReference>
<dbReference type="CDD" id="cd06224">
    <property type="entry name" value="REM"/>
    <property type="match status" value="1"/>
</dbReference>
<dbReference type="EMBL" id="JANTQA010000023">
    <property type="protein sequence ID" value="KAJ3445209.1"/>
    <property type="molecule type" value="Genomic_DNA"/>
</dbReference>
<dbReference type="InterPro" id="IPR000651">
    <property type="entry name" value="Ras-like_Gua-exchang_fac_N"/>
</dbReference>
<evidence type="ECO:0000259" key="4">
    <source>
        <dbReference type="PROSITE" id="PS50009"/>
    </source>
</evidence>
<dbReference type="PROSITE" id="PS50212">
    <property type="entry name" value="RASGEF_NTER"/>
    <property type="match status" value="1"/>
</dbReference>
<dbReference type="SMART" id="SM00229">
    <property type="entry name" value="RasGEFN"/>
    <property type="match status" value="1"/>
</dbReference>
<gene>
    <name evidence="6" type="ORF">M0812_11076</name>
</gene>
<dbReference type="InterPro" id="IPR036964">
    <property type="entry name" value="RASGEF_cat_dom_sf"/>
</dbReference>
<dbReference type="AlphaFoldDB" id="A0AAV7ZZ51"/>
<accession>A0AAV7ZZ51</accession>
<feature type="domain" description="Ras-GEF" evidence="4">
    <location>
        <begin position="346"/>
        <end position="576"/>
    </location>
</feature>
<evidence type="ECO:0000256" key="2">
    <source>
        <dbReference type="PROSITE-ProRule" id="PRU00168"/>
    </source>
</evidence>
<dbReference type="SMART" id="SM00147">
    <property type="entry name" value="RasGEF"/>
    <property type="match status" value="1"/>
</dbReference>
<proteinExistence type="predicted"/>
<dbReference type="InterPro" id="IPR006594">
    <property type="entry name" value="LisH"/>
</dbReference>
<comment type="caution">
    <text evidence="6">The sequence shown here is derived from an EMBL/GenBank/DDBJ whole genome shotgun (WGS) entry which is preliminary data.</text>
</comment>
<feature type="region of interest" description="Disordered" evidence="3">
    <location>
        <begin position="1"/>
        <end position="20"/>
    </location>
</feature>
<reference evidence="6" key="1">
    <citation type="submission" date="2022-08" db="EMBL/GenBank/DDBJ databases">
        <title>Novel sulphate-reducing endosymbionts in the free-living metamonad Anaeramoeba.</title>
        <authorList>
            <person name="Jerlstrom-Hultqvist J."/>
            <person name="Cepicka I."/>
            <person name="Gallot-Lavallee L."/>
            <person name="Salas-Leiva D."/>
            <person name="Curtis B.A."/>
            <person name="Zahonova K."/>
            <person name="Pipaliya S."/>
            <person name="Dacks J."/>
            <person name="Roger A.J."/>
        </authorList>
    </citation>
    <scope>NUCLEOTIDE SEQUENCE</scope>
    <source>
        <strain evidence="6">Busselton2</strain>
    </source>
</reference>
<dbReference type="CDD" id="cd00155">
    <property type="entry name" value="RasGEF"/>
    <property type="match status" value="1"/>
</dbReference>
<evidence type="ECO:0000313" key="7">
    <source>
        <dbReference type="Proteomes" id="UP001146793"/>
    </source>
</evidence>
<dbReference type="GO" id="GO:0005886">
    <property type="term" value="C:plasma membrane"/>
    <property type="evidence" value="ECO:0007669"/>
    <property type="project" value="TreeGrafter"/>
</dbReference>
<dbReference type="InterPro" id="IPR023578">
    <property type="entry name" value="Ras_GEF_dom_sf"/>
</dbReference>
<dbReference type="GO" id="GO:0005085">
    <property type="term" value="F:guanyl-nucleotide exchange factor activity"/>
    <property type="evidence" value="ECO:0007669"/>
    <property type="project" value="UniProtKB-KW"/>
</dbReference>
<dbReference type="GO" id="GO:0007265">
    <property type="term" value="P:Ras protein signal transduction"/>
    <property type="evidence" value="ECO:0007669"/>
    <property type="project" value="TreeGrafter"/>
</dbReference>
<evidence type="ECO:0000256" key="3">
    <source>
        <dbReference type="SAM" id="MobiDB-lite"/>
    </source>
</evidence>
<dbReference type="Gene3D" id="1.10.840.10">
    <property type="entry name" value="Ras guanine-nucleotide exchange factors catalytic domain"/>
    <property type="match status" value="1"/>
</dbReference>
<name>A0AAV7ZZ51_9EUKA</name>
<evidence type="ECO:0000256" key="1">
    <source>
        <dbReference type="ARBA" id="ARBA00022658"/>
    </source>
</evidence>
<feature type="domain" description="N-terminal Ras-GEF" evidence="5">
    <location>
        <begin position="189"/>
        <end position="312"/>
    </location>
</feature>
<dbReference type="SUPFAM" id="SSF48366">
    <property type="entry name" value="Ras GEF"/>
    <property type="match status" value="1"/>
</dbReference>
<feature type="compositionally biased region" description="Basic and acidic residues" evidence="3">
    <location>
        <begin position="10"/>
        <end position="20"/>
    </location>
</feature>
<protein>
    <submittedName>
        <fullName evidence="6">Ras guanine nucleotide exchange factor i-related</fullName>
    </submittedName>
</protein>
<dbReference type="Gene3D" id="1.20.870.10">
    <property type="entry name" value="Son of sevenless (SoS) protein Chain: S domain 1"/>
    <property type="match status" value="1"/>
</dbReference>
<evidence type="ECO:0000313" key="6">
    <source>
        <dbReference type="EMBL" id="KAJ3445209.1"/>
    </source>
</evidence>
<evidence type="ECO:0000259" key="5">
    <source>
        <dbReference type="PROSITE" id="PS50212"/>
    </source>
</evidence>
<dbReference type="PANTHER" id="PTHR23113:SF366">
    <property type="entry name" value="RAS GUANINE NUCLEOTIDE EXCHANGE FACTOR R"/>
    <property type="match status" value="1"/>
</dbReference>